<dbReference type="Gene3D" id="3.40.50.1820">
    <property type="entry name" value="alpha/beta hydrolase"/>
    <property type="match status" value="1"/>
</dbReference>
<comment type="cofactor">
    <cofactor evidence="1">
        <name>pantetheine 4'-phosphate</name>
        <dbReference type="ChEBI" id="CHEBI:47942"/>
    </cofactor>
</comment>
<dbReference type="FunFam" id="3.40.50.12780:FF:000012">
    <property type="entry name" value="Non-ribosomal peptide synthetase"/>
    <property type="match status" value="2"/>
</dbReference>
<evidence type="ECO:0000313" key="7">
    <source>
        <dbReference type="EMBL" id="RUS96565.1"/>
    </source>
</evidence>
<dbReference type="Gene3D" id="2.30.38.10">
    <property type="entry name" value="Luciferase, Domain 3"/>
    <property type="match status" value="2"/>
</dbReference>
<sequence length="2812" mass="317448">MQDFELLELILQEEGIEIEAEQSLIIPRYGLQQAPASFQQSRLWFLHELEPTSSAYNICSVFRLDGKLHVKALQQAFEQLQKRHESLRTTFTAVDGTPWQQIHANALTELLWEDWSHLSDIEIEKQISTVTRSEAGHAFDLEKGSLVRMRVFQINSLQSILTLTLHHIIADGWSIGVFLEELAYLYQLALKGDTSSLEELKIQYADYSIWQKEKLSNSSLESHLSYWEKQLAELPVLQFPLDFPRPNLQSFRGDLVNFSIPSELTRAIRAISLEESTTLFTTLMTAFAVLLARYSSQEDVSVGTSIANRPGSGAEKLIGFFVNMLVIRTDLSGEPSFRSLLRQVQETVLEAFEHGEVPFESLVDRLNVERDTSRNPLFQIAFTLLNAPKPNFADGDLQITTLASQDAARFDLELFVTEHSDSLSAVFSYNVDLFTRDTVERIAGHFSNLLKNLVAQPDTPVSCVPILQDAEYAQLMPVKAPQSFPVKDCLHQIFSQQAAKRPKNTALVYGKETLTYQELDERANQLANYLISLGVKPESRVGLWVARSFDTVIGILAILKAGATYVPFDPEYPRERVAYMLEDSEISVLLTQVEFEHQLPPHPAIKVFIDSCEAASQQNSENPEVSVTPDNAAYVIYTSGSTGKPKGVVVTHRNVVRLMLATAQWFRFNEKDVWTLFHSHAFDFSVWEIWGALFFGGRLVIVPYLVSRSPEDFYNLLCDARVTVLNQTPSAFRQLMQAEEIERRESELNLRYVIFGGEALDLPSLEPWFERHDENFPLLVNMYGITETTVHVTYRPIRLRDVKKRLGSVIGKAIPDLCLYILDHNHQPVPTGVVGEIYVGGAGISRGYLNRPQLTAERMVVNPVNTEGERLYKTGDLARYLANGEIEYLGRNDHQVKIRGFRLELGEIEAVLQRHPGVREARVMTYGEQEDIRLVAYIIPQNNFTNHEISDTFTIEQNQEWQYTFDETYGGSDKIDEENISFNIVGWNNSYDGKPIKAEEMREWLDNTLSRIKTLAPKHVLEIGCGTGMILFNIAPQAESYWATDFSSTAINRLKDLTQHSLPGVNLLHREATDFDNIPESYFDTIIINSVAQYFPSIEYFQQVIEKALRALVPGGSLFIGDNRHFGLLESFYTSVALAQAGDDIDDTAFSAFVRRLAEKENELVIDPAYFINLRQVFDCVDAVEVHLKQGTSDNELTKYRYDVILHRKVGAVNTILNSTWLSWQQADIDLKNLHQILNNLESPIGWRNIPNARLVEETKAINPSQLQRIATETGCQVVISYSPTHPNYFDACFYPAIENTKRCPVMPLIDLAPTKLIQPYSTNPLKASFTKALIPQLQEQVREQLPEYMRPTTFMMLEKLPMTPSGKLDKLALPAPSREEVSIKDVFVQPQTPTEEKLSVIWSNVLGVERIGREEDFFQMGGHSLLATKLVSRIREEFKVGLPLRTVFEYPTVSQQAEQIDLLVDSGDVANNSTKIELAPRHTIENLPLSFAQSRLWFLDKLEPNNPAYNIVIGLSMNGCLNSSAFERSLQEIVGRHEVLRTTFSQDEYGNPIQIINESNHISIITTDLSYLSQAEQEQQLEKIVTKEALRPFNLESDCLLRVHLYRLADNNHVFVAVMHHIVSDAWSLGIMVKELSQCYTAFCSSKASALPPLSLQYADFAYWQRNIFEKTQLQQQIDYWKQELGGNIESLELPTDFPRPAITSYSGSEIPFVIERKYYEGFKKLCEVQGATLFMGLLGVFKTLLMRYSGQEDLLVGTPIANRHHKQTEELIGFFVNTLVIRTDLSDNPSFLNLLLGIKEKTLQAYAHQDVPFEKLVEELQPERNLSHNPLFQVMFVMQNAQIGELELPGLNLSPLPMKSTTVKFDLSLSMSETEQGLEGVWEYNTDLFAATTISRMIEHFQNLLAEIVINPQQRVSELRLLKQAEQHQLLQNWRLNVEPLDEQLQKLCIHQWFEIQVERTQGAIAVEYEQQQLTYRELNERANQLAHYLQSKKVGAEVLVGICVERSLEMVVGILGILKAGGAYVPLDPTYPQERLALILESQVSVLLTQQRLISNLPHHDCVVCLDTDWQAISQHSKENLVQLVQPENLAYLIYTSGSTGKPKGVMIQHCSLVNYTMARITECRLNSSDKVLQFASISFDGAVAEIFSTLAKGATLVLRTPGMLTVTTFVEYCRNYKVTVLELPTAYWHQVAFEVAEGNVVLPECLRVVVVAGERVIPERVDLWRKCVGAYPQLINEYGPTEATVSATSCNLSKLQQLNGREVAIGKPLPNLQVYLLDKNLQLVPVGVPGELYIGGVALARGYHNQPYLTADKFIPNPFSEGARLYKTGDLARYLPNGNIEYLGRIDNQVKIRGFRIEPGEVETVLAQHQQVREVAVVVREDKPGEKRLVAYVVSNDKNTSDLRAYLKEKLPAYMIPPTFVMLETLPVTPNGKVDRKALPTPSVDNYQASKISPRTSLESKLVKLWEEMLQVSPIGITDNFFDLGGHSLLAIRIITAMEKRLSISLSVTTFFREGTIEKIGAFLEQSYRTKGLEDSDILLPLETKGDKPPIFLVHPASGYGLPYSILAHHLGKNQPFYALQARGLDGKQQPLNTIEAMATTYIQAIREIYPNGDYVIGGYSLGGLIAFEMVSQLEKTGQVSNLLIIDTHPPLPDETNTQPDDDIALLIYIVEQIGIYFGVALNLDYNELVVMDKAQQLEHVVQILQNHQIITPSESLNSGKNMIIGLINVLKASSQASSYYQPKPIQTDISLFNTPALANKFSQDASLGWRKLTSGQVHIHQVTGNHETLLQEPHVQQLSIALQAALK</sequence>
<dbReference type="GO" id="GO:0005829">
    <property type="term" value="C:cytosol"/>
    <property type="evidence" value="ECO:0007669"/>
    <property type="project" value="TreeGrafter"/>
</dbReference>
<dbReference type="GO" id="GO:0047527">
    <property type="term" value="F:2,3-dihydroxybenzoate-serine ligase activity"/>
    <property type="evidence" value="ECO:0007669"/>
    <property type="project" value="TreeGrafter"/>
</dbReference>
<dbReference type="GO" id="GO:0009366">
    <property type="term" value="C:enterobactin synthetase complex"/>
    <property type="evidence" value="ECO:0007669"/>
    <property type="project" value="TreeGrafter"/>
</dbReference>
<dbReference type="FunFam" id="3.40.50.980:FF:000001">
    <property type="entry name" value="Non-ribosomal peptide synthetase"/>
    <property type="match status" value="2"/>
</dbReference>
<keyword evidence="3" id="KW-0596">Phosphopantetheine</keyword>
<evidence type="ECO:0000256" key="4">
    <source>
        <dbReference type="ARBA" id="ARBA00022553"/>
    </source>
</evidence>
<dbReference type="InterPro" id="IPR020845">
    <property type="entry name" value="AMP-binding_CS"/>
</dbReference>
<feature type="domain" description="Carrier" evidence="6">
    <location>
        <begin position="1390"/>
        <end position="1465"/>
    </location>
</feature>
<feature type="domain" description="Carrier" evidence="6">
    <location>
        <begin position="2457"/>
        <end position="2532"/>
    </location>
</feature>
<dbReference type="PROSITE" id="PS50075">
    <property type="entry name" value="CARRIER"/>
    <property type="match status" value="2"/>
</dbReference>
<dbReference type="CDD" id="cd17643">
    <property type="entry name" value="A_NRPS_Cytc1-like"/>
    <property type="match status" value="1"/>
</dbReference>
<dbReference type="SUPFAM" id="SSF53335">
    <property type="entry name" value="S-adenosyl-L-methionine-dependent methyltransferases"/>
    <property type="match status" value="1"/>
</dbReference>
<dbReference type="GO" id="GO:0031177">
    <property type="term" value="F:phosphopantetheine binding"/>
    <property type="evidence" value="ECO:0007669"/>
    <property type="project" value="InterPro"/>
</dbReference>
<dbReference type="NCBIfam" id="NF003417">
    <property type="entry name" value="PRK04813.1"/>
    <property type="match status" value="3"/>
</dbReference>
<dbReference type="Pfam" id="PF00975">
    <property type="entry name" value="Thioesterase"/>
    <property type="match status" value="1"/>
</dbReference>
<dbReference type="RefSeq" id="WP_127086739.1">
    <property type="nucleotide sequence ID" value="NZ_RSCL01000036.1"/>
</dbReference>
<dbReference type="InterPro" id="IPR025110">
    <property type="entry name" value="AMP-bd_C"/>
</dbReference>
<dbReference type="InterPro" id="IPR029058">
    <property type="entry name" value="AB_hydrolase_fold"/>
</dbReference>
<gene>
    <name evidence="7" type="ORF">DSM106972_087520</name>
</gene>
<dbReference type="Pfam" id="PF13193">
    <property type="entry name" value="AMP-binding_C"/>
    <property type="match status" value="1"/>
</dbReference>
<dbReference type="Gene3D" id="3.40.50.150">
    <property type="entry name" value="Vaccinia Virus protein VP39"/>
    <property type="match status" value="1"/>
</dbReference>
<dbReference type="PANTHER" id="PTHR45527">
    <property type="entry name" value="NONRIBOSOMAL PEPTIDE SYNTHETASE"/>
    <property type="match status" value="1"/>
</dbReference>
<dbReference type="CDD" id="cd02440">
    <property type="entry name" value="AdoMet_MTases"/>
    <property type="match status" value="1"/>
</dbReference>
<organism evidence="7 8">
    <name type="scientific">Dulcicalothrix desertica PCC 7102</name>
    <dbReference type="NCBI Taxonomy" id="232991"/>
    <lineage>
        <taxon>Bacteria</taxon>
        <taxon>Bacillati</taxon>
        <taxon>Cyanobacteriota</taxon>
        <taxon>Cyanophyceae</taxon>
        <taxon>Nostocales</taxon>
        <taxon>Calotrichaceae</taxon>
        <taxon>Dulcicalothrix</taxon>
    </lineage>
</organism>
<dbReference type="CDD" id="cd19531">
    <property type="entry name" value="LCL_NRPS-like"/>
    <property type="match status" value="2"/>
</dbReference>
<keyword evidence="8" id="KW-1185">Reference proteome</keyword>
<dbReference type="PROSITE" id="PS00455">
    <property type="entry name" value="AMP_BINDING"/>
    <property type="match status" value="2"/>
</dbReference>
<dbReference type="InterPro" id="IPR013217">
    <property type="entry name" value="Methyltransf_12"/>
</dbReference>
<dbReference type="Gene3D" id="3.40.50.980">
    <property type="match status" value="4"/>
</dbReference>
<comment type="caution">
    <text evidence="7">The sequence shown here is derived from an EMBL/GenBank/DDBJ whole genome shotgun (WGS) entry which is preliminary data.</text>
</comment>
<dbReference type="NCBIfam" id="TIGR01733">
    <property type="entry name" value="AA-adenyl-dom"/>
    <property type="match status" value="2"/>
</dbReference>
<evidence type="ECO:0000313" key="8">
    <source>
        <dbReference type="Proteomes" id="UP000271624"/>
    </source>
</evidence>
<dbReference type="PANTHER" id="PTHR45527:SF14">
    <property type="entry name" value="PLIPASTATIN SYNTHASE SUBUNIT B"/>
    <property type="match status" value="1"/>
</dbReference>
<dbReference type="Gene3D" id="3.30.559.10">
    <property type="entry name" value="Chloramphenicol acetyltransferase-like domain"/>
    <property type="match status" value="2"/>
</dbReference>
<dbReference type="GO" id="GO:0009239">
    <property type="term" value="P:enterobactin biosynthetic process"/>
    <property type="evidence" value="ECO:0007669"/>
    <property type="project" value="TreeGrafter"/>
</dbReference>
<dbReference type="Proteomes" id="UP000271624">
    <property type="component" value="Unassembled WGS sequence"/>
</dbReference>
<dbReference type="Gene3D" id="3.30.559.30">
    <property type="entry name" value="Nonribosomal peptide synthetase, condensation domain"/>
    <property type="match status" value="2"/>
</dbReference>
<dbReference type="Pfam" id="PF08242">
    <property type="entry name" value="Methyltransf_12"/>
    <property type="match status" value="1"/>
</dbReference>
<dbReference type="FunFam" id="2.30.38.10:FF:000001">
    <property type="entry name" value="Non-ribosomal peptide synthetase PvdI"/>
    <property type="match status" value="2"/>
</dbReference>
<comment type="similarity">
    <text evidence="2">Belongs to the ATP-dependent AMP-binding enzyme family.</text>
</comment>
<dbReference type="InterPro" id="IPR029063">
    <property type="entry name" value="SAM-dependent_MTases_sf"/>
</dbReference>
<dbReference type="Pfam" id="PF00550">
    <property type="entry name" value="PP-binding"/>
    <property type="match status" value="2"/>
</dbReference>
<proteinExistence type="inferred from homology"/>
<keyword evidence="4" id="KW-0597">Phosphoprotein</keyword>
<dbReference type="InterPro" id="IPR036736">
    <property type="entry name" value="ACP-like_sf"/>
</dbReference>
<dbReference type="EMBL" id="RSCL01000036">
    <property type="protein sequence ID" value="RUS96565.1"/>
    <property type="molecule type" value="Genomic_DNA"/>
</dbReference>
<dbReference type="GO" id="GO:0008610">
    <property type="term" value="P:lipid biosynthetic process"/>
    <property type="evidence" value="ECO:0007669"/>
    <property type="project" value="UniProtKB-ARBA"/>
</dbReference>
<dbReference type="SUPFAM" id="SSF52777">
    <property type="entry name" value="CoA-dependent acyltransferases"/>
    <property type="match status" value="4"/>
</dbReference>
<dbReference type="InterPro" id="IPR023213">
    <property type="entry name" value="CAT-like_dom_sf"/>
</dbReference>
<reference evidence="7" key="2">
    <citation type="journal article" date="2019" name="Genome Biol. Evol.">
        <title>Day and night: Metabolic profiles and evolutionary relationships of six axenic non-marine cyanobacteria.</title>
        <authorList>
            <person name="Will S.E."/>
            <person name="Henke P."/>
            <person name="Boedeker C."/>
            <person name="Huang S."/>
            <person name="Brinkmann H."/>
            <person name="Rohde M."/>
            <person name="Jarek M."/>
            <person name="Friedl T."/>
            <person name="Seufert S."/>
            <person name="Schumacher M."/>
            <person name="Overmann J."/>
            <person name="Neumann-Schaal M."/>
            <person name="Petersen J."/>
        </authorList>
    </citation>
    <scope>NUCLEOTIDE SEQUENCE [LARGE SCALE GENOMIC DNA]</scope>
    <source>
        <strain evidence="7">PCC 7102</strain>
    </source>
</reference>
<evidence type="ECO:0000259" key="6">
    <source>
        <dbReference type="PROSITE" id="PS50075"/>
    </source>
</evidence>
<dbReference type="InterPro" id="IPR001031">
    <property type="entry name" value="Thioesterase"/>
</dbReference>
<dbReference type="SUPFAM" id="SSF56801">
    <property type="entry name" value="Acetyl-CoA synthetase-like"/>
    <property type="match status" value="2"/>
</dbReference>
<dbReference type="Pfam" id="PF00501">
    <property type="entry name" value="AMP-binding"/>
    <property type="match status" value="2"/>
</dbReference>
<evidence type="ECO:0000256" key="5">
    <source>
        <dbReference type="ARBA" id="ARBA00022737"/>
    </source>
</evidence>
<protein>
    <recommendedName>
        <fullName evidence="6">Carrier domain-containing protein</fullName>
    </recommendedName>
</protein>
<dbReference type="FunFam" id="3.30.559.10:FF:000012">
    <property type="entry name" value="Non-ribosomal peptide synthetase"/>
    <property type="match status" value="1"/>
</dbReference>
<dbReference type="Pfam" id="PF00668">
    <property type="entry name" value="Condensation"/>
    <property type="match status" value="2"/>
</dbReference>
<name>A0A433URV3_9CYAN</name>
<dbReference type="Gene3D" id="3.30.300.30">
    <property type="match status" value="3"/>
</dbReference>
<dbReference type="FunFam" id="1.10.1200.10:FF:000005">
    <property type="entry name" value="Nonribosomal peptide synthetase 1"/>
    <property type="match status" value="2"/>
</dbReference>
<dbReference type="FunFam" id="3.30.300.30:FF:000010">
    <property type="entry name" value="Enterobactin synthetase component F"/>
    <property type="match status" value="1"/>
</dbReference>
<dbReference type="SUPFAM" id="SSF53474">
    <property type="entry name" value="alpha/beta-Hydrolases"/>
    <property type="match status" value="1"/>
</dbReference>
<dbReference type="OrthoDB" id="9757538at2"/>
<dbReference type="InterPro" id="IPR000873">
    <property type="entry name" value="AMP-dep_synth/lig_dom"/>
</dbReference>
<dbReference type="InterPro" id="IPR001242">
    <property type="entry name" value="Condensation_dom"/>
</dbReference>
<dbReference type="InterPro" id="IPR006162">
    <property type="entry name" value="Ppantetheine_attach_site"/>
</dbReference>
<dbReference type="SUPFAM" id="SSF47336">
    <property type="entry name" value="ACP-like"/>
    <property type="match status" value="2"/>
</dbReference>
<dbReference type="InterPro" id="IPR009081">
    <property type="entry name" value="PP-bd_ACP"/>
</dbReference>
<dbReference type="GO" id="GO:0043041">
    <property type="term" value="P:amino acid activation for nonribosomal peptide biosynthetic process"/>
    <property type="evidence" value="ECO:0007669"/>
    <property type="project" value="TreeGrafter"/>
</dbReference>
<dbReference type="GO" id="GO:0009403">
    <property type="term" value="P:toxin biosynthetic process"/>
    <property type="evidence" value="ECO:0007669"/>
    <property type="project" value="UniProtKB-ARBA"/>
</dbReference>
<dbReference type="Gene3D" id="1.10.1200.10">
    <property type="entry name" value="ACP-like"/>
    <property type="match status" value="2"/>
</dbReference>
<accession>A0A433URV3</accession>
<dbReference type="PROSITE" id="PS00012">
    <property type="entry name" value="PHOSPHOPANTETHEINE"/>
    <property type="match status" value="2"/>
</dbReference>
<evidence type="ECO:0000256" key="1">
    <source>
        <dbReference type="ARBA" id="ARBA00001957"/>
    </source>
</evidence>
<keyword evidence="5" id="KW-0677">Repeat</keyword>
<dbReference type="SMART" id="SM00823">
    <property type="entry name" value="PKS_PP"/>
    <property type="match status" value="2"/>
</dbReference>
<reference evidence="7" key="1">
    <citation type="submission" date="2018-12" db="EMBL/GenBank/DDBJ databases">
        <authorList>
            <person name="Will S."/>
            <person name="Neumann-Schaal M."/>
            <person name="Henke P."/>
        </authorList>
    </citation>
    <scope>NUCLEOTIDE SEQUENCE</scope>
    <source>
        <strain evidence="7">PCC 7102</strain>
    </source>
</reference>
<dbReference type="InterPro" id="IPR010071">
    <property type="entry name" value="AA_adenyl_dom"/>
</dbReference>
<evidence type="ECO:0000256" key="2">
    <source>
        <dbReference type="ARBA" id="ARBA00006432"/>
    </source>
</evidence>
<evidence type="ECO:0000256" key="3">
    <source>
        <dbReference type="ARBA" id="ARBA00022450"/>
    </source>
</evidence>
<dbReference type="InterPro" id="IPR045851">
    <property type="entry name" value="AMP-bd_C_sf"/>
</dbReference>
<dbReference type="InterPro" id="IPR020806">
    <property type="entry name" value="PKS_PP-bd"/>
</dbReference>